<keyword evidence="4" id="KW-1003">Cell membrane</keyword>
<evidence type="ECO:0000256" key="3">
    <source>
        <dbReference type="ARBA" id="ARBA00022448"/>
    </source>
</evidence>
<dbReference type="GO" id="GO:0006865">
    <property type="term" value="P:amino acid transport"/>
    <property type="evidence" value="ECO:0007669"/>
    <property type="project" value="UniProtKB-KW"/>
</dbReference>
<dbReference type="PANTHER" id="PTHR30614:SF20">
    <property type="entry name" value="GLUTAMINE TRANSPORT SYSTEM PERMEASE PROTEIN GLNP"/>
    <property type="match status" value="1"/>
</dbReference>
<comment type="subcellular location">
    <subcellularLocation>
        <location evidence="1 9">Cell membrane</location>
        <topology evidence="1 9">Multi-pass membrane protein</topology>
    </subcellularLocation>
</comment>
<dbReference type="KEGG" id="alka:J0B03_03190"/>
<comment type="similarity">
    <text evidence="2">Belongs to the binding-protein-dependent transport system permease family. HisMQ subfamily.</text>
</comment>
<evidence type="ECO:0000256" key="5">
    <source>
        <dbReference type="ARBA" id="ARBA00022692"/>
    </source>
</evidence>
<dbReference type="PANTHER" id="PTHR30614">
    <property type="entry name" value="MEMBRANE COMPONENT OF AMINO ACID ABC TRANSPORTER"/>
    <property type="match status" value="1"/>
</dbReference>
<feature type="transmembrane region" description="Helical" evidence="9">
    <location>
        <begin position="133"/>
        <end position="152"/>
    </location>
</feature>
<feature type="transmembrane region" description="Helical" evidence="9">
    <location>
        <begin position="106"/>
        <end position="126"/>
    </location>
</feature>
<gene>
    <name evidence="11" type="ORF">J0B03_03190</name>
</gene>
<reference evidence="11" key="1">
    <citation type="submission" date="2021-03" db="EMBL/GenBank/DDBJ databases">
        <title>Alkalibacter marinus sp. nov., isolated from tidal flat sediment.</title>
        <authorList>
            <person name="Namirimu T."/>
            <person name="Yang J.-A."/>
            <person name="Yang S.-H."/>
            <person name="Kim Y.-J."/>
            <person name="Kwon K.K."/>
        </authorList>
    </citation>
    <scope>NUCLEOTIDE SEQUENCE</scope>
    <source>
        <strain evidence="11">ES005</strain>
    </source>
</reference>
<feature type="transmembrane region" description="Helical" evidence="9">
    <location>
        <begin position="20"/>
        <end position="41"/>
    </location>
</feature>
<evidence type="ECO:0000259" key="10">
    <source>
        <dbReference type="PROSITE" id="PS50928"/>
    </source>
</evidence>
<feature type="transmembrane region" description="Helical" evidence="9">
    <location>
        <begin position="234"/>
        <end position="255"/>
    </location>
</feature>
<accession>A0A974XFU9</accession>
<dbReference type="AlphaFoldDB" id="A0A974XFU9"/>
<dbReference type="Gene3D" id="1.10.3720.10">
    <property type="entry name" value="MetI-like"/>
    <property type="match status" value="1"/>
</dbReference>
<dbReference type="InterPro" id="IPR000515">
    <property type="entry name" value="MetI-like"/>
</dbReference>
<dbReference type="InterPro" id="IPR035906">
    <property type="entry name" value="MetI-like_sf"/>
</dbReference>
<evidence type="ECO:0000256" key="8">
    <source>
        <dbReference type="ARBA" id="ARBA00023136"/>
    </source>
</evidence>
<keyword evidence="3 9" id="KW-0813">Transport</keyword>
<evidence type="ECO:0000256" key="1">
    <source>
        <dbReference type="ARBA" id="ARBA00004651"/>
    </source>
</evidence>
<name>A0A974XFU9_9FIRM</name>
<dbReference type="PROSITE" id="PS50928">
    <property type="entry name" value="ABC_TM1"/>
    <property type="match status" value="1"/>
</dbReference>
<feature type="transmembrane region" description="Helical" evidence="9">
    <location>
        <begin position="62"/>
        <end position="86"/>
    </location>
</feature>
<dbReference type="GO" id="GO:0043190">
    <property type="term" value="C:ATP-binding cassette (ABC) transporter complex"/>
    <property type="evidence" value="ECO:0007669"/>
    <property type="project" value="InterPro"/>
</dbReference>
<dbReference type="RefSeq" id="WP_207300426.1">
    <property type="nucleotide sequence ID" value="NZ_CP071444.1"/>
</dbReference>
<keyword evidence="6" id="KW-0029">Amino-acid transport</keyword>
<dbReference type="GO" id="GO:0022857">
    <property type="term" value="F:transmembrane transporter activity"/>
    <property type="evidence" value="ECO:0007669"/>
    <property type="project" value="InterPro"/>
</dbReference>
<evidence type="ECO:0000313" key="12">
    <source>
        <dbReference type="Proteomes" id="UP000663499"/>
    </source>
</evidence>
<dbReference type="CDD" id="cd06261">
    <property type="entry name" value="TM_PBP2"/>
    <property type="match status" value="1"/>
</dbReference>
<evidence type="ECO:0000256" key="9">
    <source>
        <dbReference type="RuleBase" id="RU363032"/>
    </source>
</evidence>
<dbReference type="InterPro" id="IPR010065">
    <property type="entry name" value="AA_ABC_transptr_permease_3TM"/>
</dbReference>
<evidence type="ECO:0000256" key="7">
    <source>
        <dbReference type="ARBA" id="ARBA00022989"/>
    </source>
</evidence>
<proteinExistence type="inferred from homology"/>
<dbReference type="SUPFAM" id="SSF161098">
    <property type="entry name" value="MetI-like"/>
    <property type="match status" value="1"/>
</dbReference>
<sequence length="263" mass="29663">MDGDKNNTVTKPNDGKNETFKAIGSILIALGVFVLFFYISLQRLGLELDFAFLYQFRYRLFYGFRMTVAISIFSLVLSLFIGVVSAVGNESKLLPLSYLAKMYVQFIRGTPMIMQVYLFFYIVGTAWGITNRFWAGVLILSIFEGAYISEIIRGGIHSIEKIQLEAAKAVGLSNKQTLGLVVIPQIVKRILPALAGQFASIIKDSSLLSLISVIEATQTIREISATNFAIFESYIFLGFMYLALTFPLSMFTRYLERRFSYEN</sequence>
<dbReference type="InterPro" id="IPR043429">
    <property type="entry name" value="ArtM/GltK/GlnP/TcyL/YhdX-like"/>
</dbReference>
<feature type="domain" description="ABC transmembrane type-1" evidence="10">
    <location>
        <begin position="64"/>
        <end position="252"/>
    </location>
</feature>
<evidence type="ECO:0000256" key="2">
    <source>
        <dbReference type="ARBA" id="ARBA00010072"/>
    </source>
</evidence>
<evidence type="ECO:0000256" key="6">
    <source>
        <dbReference type="ARBA" id="ARBA00022970"/>
    </source>
</evidence>
<keyword evidence="12" id="KW-1185">Reference proteome</keyword>
<keyword evidence="8 9" id="KW-0472">Membrane</keyword>
<dbReference type="EMBL" id="CP071444">
    <property type="protein sequence ID" value="QSX09087.1"/>
    <property type="molecule type" value="Genomic_DNA"/>
</dbReference>
<protein>
    <submittedName>
        <fullName evidence="11">Amino acid ABC transporter permease</fullName>
    </submittedName>
</protein>
<evidence type="ECO:0000313" key="11">
    <source>
        <dbReference type="EMBL" id="QSX09087.1"/>
    </source>
</evidence>
<dbReference type="NCBIfam" id="TIGR01726">
    <property type="entry name" value="HEQRo_perm_3TM"/>
    <property type="match status" value="1"/>
</dbReference>
<organism evidence="11 12">
    <name type="scientific">Alkalibacter rhizosphaerae</name>
    <dbReference type="NCBI Taxonomy" id="2815577"/>
    <lineage>
        <taxon>Bacteria</taxon>
        <taxon>Bacillati</taxon>
        <taxon>Bacillota</taxon>
        <taxon>Clostridia</taxon>
        <taxon>Eubacteriales</taxon>
        <taxon>Eubacteriaceae</taxon>
        <taxon>Alkalibacter</taxon>
    </lineage>
</organism>
<dbReference type="Proteomes" id="UP000663499">
    <property type="component" value="Chromosome"/>
</dbReference>
<dbReference type="Pfam" id="PF00528">
    <property type="entry name" value="BPD_transp_1"/>
    <property type="match status" value="1"/>
</dbReference>
<keyword evidence="7 9" id="KW-1133">Transmembrane helix</keyword>
<evidence type="ECO:0000256" key="4">
    <source>
        <dbReference type="ARBA" id="ARBA00022475"/>
    </source>
</evidence>
<keyword evidence="5 9" id="KW-0812">Transmembrane</keyword>